<evidence type="ECO:0000256" key="3">
    <source>
        <dbReference type="ARBA" id="ARBA00022989"/>
    </source>
</evidence>
<dbReference type="PANTHER" id="PTHR20952:SF0">
    <property type="entry name" value="ADP-RIBOSYLATION FACTOR-LIKE PROTEIN 6-INTERACTING PROTEIN 1"/>
    <property type="match status" value="1"/>
</dbReference>
<dbReference type="InterPro" id="IPR052114">
    <property type="entry name" value="ER_autophagy_membrane_reg"/>
</dbReference>
<feature type="compositionally biased region" description="Polar residues" evidence="5">
    <location>
        <begin position="244"/>
        <end position="268"/>
    </location>
</feature>
<feature type="transmembrane region" description="Helical" evidence="6">
    <location>
        <begin position="107"/>
        <end position="125"/>
    </location>
</feature>
<evidence type="ECO:0000256" key="4">
    <source>
        <dbReference type="ARBA" id="ARBA00023136"/>
    </source>
</evidence>
<evidence type="ECO:0000313" key="9">
    <source>
        <dbReference type="EMBL" id="CAF3647384.1"/>
    </source>
</evidence>
<dbReference type="PANTHER" id="PTHR20952">
    <property type="entry name" value="ADP-RIBOSYLATION-LIKE FACTOR 6-INTERACTING PROTEIN"/>
    <property type="match status" value="1"/>
</dbReference>
<evidence type="ECO:0000256" key="6">
    <source>
        <dbReference type="SAM" id="Phobius"/>
    </source>
</evidence>
<dbReference type="InterPro" id="IPR057282">
    <property type="entry name" value="RETREG1-3-like_RHD"/>
</dbReference>
<sequence>MEDIIITLEPVFHRIERFLLWHNRYASLFAFILGHSIFYAIAHIGLKPYCAITLVLFIFHIIDCMRKKRIIDEEKNLSELTQFFLRSYKYICHTHEKLNIIKTENRMKYSIIISFISLLLAYIGMKINGYYVSYLVMLILFTLPAIVYHKIIPKLLKRLAPILEQLDESMEYKRRTLIDRKDLLVKIKTPGLNENDDDDDEDVRKLKQQQQQQQQKQKQIQTKDRVLIIDDDDDDDDDYDESEPNLTSINDENEILYNSQVSNRTNPTSSSFDLLSDSSSSIADDETSRISELYANVGNKIDGKQRIRIKGNEIKIQGRSNKQRSKIIDANFFPSNNTDMNIRNACGEPDLTSFDFLNDYDEKS</sequence>
<dbReference type="GO" id="GO:0005783">
    <property type="term" value="C:endoplasmic reticulum"/>
    <property type="evidence" value="ECO:0007669"/>
    <property type="project" value="UniProtKB-ARBA"/>
</dbReference>
<reference evidence="9" key="1">
    <citation type="submission" date="2021-02" db="EMBL/GenBank/DDBJ databases">
        <authorList>
            <person name="Nowell W R."/>
        </authorList>
    </citation>
    <scope>NUCLEOTIDE SEQUENCE</scope>
</reference>
<proteinExistence type="predicted"/>
<name>A0A818R0N3_9BILA</name>
<evidence type="ECO:0000256" key="5">
    <source>
        <dbReference type="SAM" id="MobiDB-lite"/>
    </source>
</evidence>
<comment type="subcellular location">
    <subcellularLocation>
        <location evidence="1">Membrane</location>
        <topology evidence="1">Multi-pass membrane protein</topology>
    </subcellularLocation>
</comment>
<keyword evidence="2 6" id="KW-0812">Transmembrane</keyword>
<accession>A0A818R0N3</accession>
<dbReference type="GO" id="GO:0016020">
    <property type="term" value="C:membrane"/>
    <property type="evidence" value="ECO:0007669"/>
    <property type="project" value="UniProtKB-SubCell"/>
</dbReference>
<evidence type="ECO:0000256" key="1">
    <source>
        <dbReference type="ARBA" id="ARBA00004141"/>
    </source>
</evidence>
<keyword evidence="3 6" id="KW-1133">Transmembrane helix</keyword>
<feature type="domain" description="RETREG1-3/ARL6IP-like N-terminal reticulon-homology" evidence="7">
    <location>
        <begin position="77"/>
        <end position="170"/>
    </location>
</feature>
<evidence type="ECO:0000313" key="10">
    <source>
        <dbReference type="Proteomes" id="UP000663836"/>
    </source>
</evidence>
<dbReference type="EMBL" id="CAJNOT010000998">
    <property type="protein sequence ID" value="CAF1125326.1"/>
    <property type="molecule type" value="Genomic_DNA"/>
</dbReference>
<gene>
    <name evidence="9" type="ORF">JBS370_LOCUS6152</name>
    <name evidence="8" type="ORF">ZHD862_LOCUS18853</name>
</gene>
<evidence type="ECO:0000313" key="8">
    <source>
        <dbReference type="EMBL" id="CAF1125326.1"/>
    </source>
</evidence>
<organism evidence="9 10">
    <name type="scientific">Rotaria sordida</name>
    <dbReference type="NCBI Taxonomy" id="392033"/>
    <lineage>
        <taxon>Eukaryota</taxon>
        <taxon>Metazoa</taxon>
        <taxon>Spiralia</taxon>
        <taxon>Gnathifera</taxon>
        <taxon>Rotifera</taxon>
        <taxon>Eurotatoria</taxon>
        <taxon>Bdelloidea</taxon>
        <taxon>Philodinida</taxon>
        <taxon>Philodinidae</taxon>
        <taxon>Rotaria</taxon>
    </lineage>
</organism>
<evidence type="ECO:0000259" key="7">
    <source>
        <dbReference type="Pfam" id="PF24456"/>
    </source>
</evidence>
<dbReference type="EMBL" id="CAJOBD010000333">
    <property type="protein sequence ID" value="CAF3647384.1"/>
    <property type="molecule type" value="Genomic_DNA"/>
</dbReference>
<feature type="compositionally biased region" description="Acidic residues" evidence="5">
    <location>
        <begin position="229"/>
        <end position="243"/>
    </location>
</feature>
<keyword evidence="4 6" id="KW-0472">Membrane</keyword>
<dbReference type="Proteomes" id="UP000663864">
    <property type="component" value="Unassembled WGS sequence"/>
</dbReference>
<evidence type="ECO:0000256" key="2">
    <source>
        <dbReference type="ARBA" id="ARBA00022692"/>
    </source>
</evidence>
<feature type="transmembrane region" description="Helical" evidence="6">
    <location>
        <begin position="48"/>
        <end position="65"/>
    </location>
</feature>
<dbReference type="Pfam" id="PF24456">
    <property type="entry name" value="RHD_RETREG1-3"/>
    <property type="match status" value="1"/>
</dbReference>
<dbReference type="AlphaFoldDB" id="A0A818R0N3"/>
<dbReference type="Proteomes" id="UP000663836">
    <property type="component" value="Unassembled WGS sequence"/>
</dbReference>
<feature type="region of interest" description="Disordered" evidence="5">
    <location>
        <begin position="190"/>
        <end position="281"/>
    </location>
</feature>
<comment type="caution">
    <text evidence="9">The sequence shown here is derived from an EMBL/GenBank/DDBJ whole genome shotgun (WGS) entry which is preliminary data.</text>
</comment>
<protein>
    <recommendedName>
        <fullName evidence="7">RETREG1-3/ARL6IP-like N-terminal reticulon-homology domain-containing protein</fullName>
    </recommendedName>
</protein>
<feature type="compositionally biased region" description="Low complexity" evidence="5">
    <location>
        <begin position="208"/>
        <end position="220"/>
    </location>
</feature>
<feature type="compositionally biased region" description="Low complexity" evidence="5">
    <location>
        <begin position="269"/>
        <end position="281"/>
    </location>
</feature>
<feature type="transmembrane region" description="Helical" evidence="6">
    <location>
        <begin position="131"/>
        <end position="148"/>
    </location>
</feature>